<evidence type="ECO:0000313" key="2">
    <source>
        <dbReference type="EMBL" id="ESW20930.1"/>
    </source>
</evidence>
<evidence type="ECO:0000256" key="1">
    <source>
        <dbReference type="SAM" id="SignalP"/>
    </source>
</evidence>
<feature type="signal peptide" evidence="1">
    <location>
        <begin position="1"/>
        <end position="26"/>
    </location>
</feature>
<dbReference type="OrthoDB" id="1433946at2759"/>
<feature type="chain" id="PRO_5004755371" description="Transmembrane protein" evidence="1">
    <location>
        <begin position="27"/>
        <end position="60"/>
    </location>
</feature>
<dbReference type="EMBL" id="CM002292">
    <property type="protein sequence ID" value="ESW20930.1"/>
    <property type="molecule type" value="Genomic_DNA"/>
</dbReference>
<dbReference type="OMA" id="LWISEPH"/>
<name>V7BV51_PHAVU</name>
<dbReference type="Proteomes" id="UP000000226">
    <property type="component" value="Chromosome 5"/>
</dbReference>
<gene>
    <name evidence="2" type="ORF">PHAVU_005G026800g</name>
</gene>
<evidence type="ECO:0000313" key="3">
    <source>
        <dbReference type="Proteomes" id="UP000000226"/>
    </source>
</evidence>
<dbReference type="Gramene" id="ESW20930">
    <property type="protein sequence ID" value="ESW20930"/>
    <property type="gene ID" value="PHAVU_005G026800g"/>
</dbReference>
<proteinExistence type="predicted"/>
<accession>V7BV51</accession>
<sequence>MAHCKKLLMNMILLFVVLLSMNMATARVPFWNSDPHKPHGRFLGFGDPFGHNYPRRPPTP</sequence>
<evidence type="ECO:0008006" key="4">
    <source>
        <dbReference type="Google" id="ProtNLM"/>
    </source>
</evidence>
<reference evidence="3" key="1">
    <citation type="journal article" date="2014" name="Nat. Genet.">
        <title>A reference genome for common bean and genome-wide analysis of dual domestications.</title>
        <authorList>
            <person name="Schmutz J."/>
            <person name="McClean P.E."/>
            <person name="Mamidi S."/>
            <person name="Wu G.A."/>
            <person name="Cannon S.B."/>
            <person name="Grimwood J."/>
            <person name="Jenkins J."/>
            <person name="Shu S."/>
            <person name="Song Q."/>
            <person name="Chavarro C."/>
            <person name="Torres-Torres M."/>
            <person name="Geffroy V."/>
            <person name="Moghaddam S.M."/>
            <person name="Gao D."/>
            <person name="Abernathy B."/>
            <person name="Barry K."/>
            <person name="Blair M."/>
            <person name="Brick M.A."/>
            <person name="Chovatia M."/>
            <person name="Gepts P."/>
            <person name="Goodstein D.M."/>
            <person name="Gonzales M."/>
            <person name="Hellsten U."/>
            <person name="Hyten D.L."/>
            <person name="Jia G."/>
            <person name="Kelly J.D."/>
            <person name="Kudrna D."/>
            <person name="Lee R."/>
            <person name="Richard M.M."/>
            <person name="Miklas P.N."/>
            <person name="Osorno J.M."/>
            <person name="Rodrigues J."/>
            <person name="Thareau V."/>
            <person name="Urrea C.A."/>
            <person name="Wang M."/>
            <person name="Yu Y."/>
            <person name="Zhang M."/>
            <person name="Wing R.A."/>
            <person name="Cregan P.B."/>
            <person name="Rokhsar D.S."/>
            <person name="Jackson S.A."/>
        </authorList>
    </citation>
    <scope>NUCLEOTIDE SEQUENCE [LARGE SCALE GENOMIC DNA]</scope>
    <source>
        <strain evidence="3">cv. G19833</strain>
    </source>
</reference>
<organism evidence="2 3">
    <name type="scientific">Phaseolus vulgaris</name>
    <name type="common">Kidney bean</name>
    <name type="synonym">French bean</name>
    <dbReference type="NCBI Taxonomy" id="3885"/>
    <lineage>
        <taxon>Eukaryota</taxon>
        <taxon>Viridiplantae</taxon>
        <taxon>Streptophyta</taxon>
        <taxon>Embryophyta</taxon>
        <taxon>Tracheophyta</taxon>
        <taxon>Spermatophyta</taxon>
        <taxon>Magnoliopsida</taxon>
        <taxon>eudicotyledons</taxon>
        <taxon>Gunneridae</taxon>
        <taxon>Pentapetalae</taxon>
        <taxon>rosids</taxon>
        <taxon>fabids</taxon>
        <taxon>Fabales</taxon>
        <taxon>Fabaceae</taxon>
        <taxon>Papilionoideae</taxon>
        <taxon>50 kb inversion clade</taxon>
        <taxon>NPAAA clade</taxon>
        <taxon>indigoferoid/millettioid clade</taxon>
        <taxon>Phaseoleae</taxon>
        <taxon>Phaseolus</taxon>
    </lineage>
</organism>
<dbReference type="AlphaFoldDB" id="V7BV51"/>
<keyword evidence="3" id="KW-1185">Reference proteome</keyword>
<protein>
    <recommendedName>
        <fullName evidence="4">Transmembrane protein</fullName>
    </recommendedName>
</protein>
<keyword evidence="1" id="KW-0732">Signal</keyword>